<sequence>MPRPRHQPDPQQCRQVEALAGYGTPEHEIAAMIGIDPKTLRRHYRQELDLGHTKANARVAENLFRKATGDGRESVTAAIFWLKTRARWKEVSIHELGGVPGQPIEHVDQIDRIVLVPFDGSVAVSEPLSLPSTPRDDGRTIRQGLPR</sequence>
<proteinExistence type="predicted"/>
<accession>A0ABV3SJ85</accession>
<gene>
    <name evidence="2" type="ORF">ABGN05_13975</name>
</gene>
<dbReference type="RefSeq" id="WP_367954656.1">
    <property type="nucleotide sequence ID" value="NZ_JBDPGJ010000003.1"/>
</dbReference>
<evidence type="ECO:0000313" key="2">
    <source>
        <dbReference type="EMBL" id="MEX0406774.1"/>
    </source>
</evidence>
<comment type="caution">
    <text evidence="2">The sequence shown here is derived from an EMBL/GenBank/DDBJ whole genome shotgun (WGS) entry which is preliminary data.</text>
</comment>
<keyword evidence="3" id="KW-1185">Reference proteome</keyword>
<evidence type="ECO:0000256" key="1">
    <source>
        <dbReference type="SAM" id="MobiDB-lite"/>
    </source>
</evidence>
<evidence type="ECO:0000313" key="3">
    <source>
        <dbReference type="Proteomes" id="UP001556692"/>
    </source>
</evidence>
<dbReference type="Proteomes" id="UP001556692">
    <property type="component" value="Unassembled WGS sequence"/>
</dbReference>
<dbReference type="EMBL" id="JBDPGJ010000003">
    <property type="protein sequence ID" value="MEX0406774.1"/>
    <property type="molecule type" value="Genomic_DNA"/>
</dbReference>
<feature type="region of interest" description="Disordered" evidence="1">
    <location>
        <begin position="127"/>
        <end position="147"/>
    </location>
</feature>
<organism evidence="2 3">
    <name type="scientific">Aquibium pacificus</name>
    <dbReference type="NCBI Taxonomy" id="3153579"/>
    <lineage>
        <taxon>Bacteria</taxon>
        <taxon>Pseudomonadati</taxon>
        <taxon>Pseudomonadota</taxon>
        <taxon>Alphaproteobacteria</taxon>
        <taxon>Hyphomicrobiales</taxon>
        <taxon>Phyllobacteriaceae</taxon>
        <taxon>Aquibium</taxon>
    </lineage>
</organism>
<reference evidence="2 3" key="1">
    <citation type="submission" date="2024-05" db="EMBL/GenBank/DDBJ databases">
        <authorList>
            <person name="Jiang F."/>
        </authorList>
    </citation>
    <scope>NUCLEOTIDE SEQUENCE [LARGE SCALE GENOMIC DNA]</scope>
    <source>
        <strain evidence="2 3">LZ166</strain>
    </source>
</reference>
<protein>
    <submittedName>
        <fullName evidence="2">Uncharacterized protein</fullName>
    </submittedName>
</protein>
<name>A0ABV3SJ85_9HYPH</name>